<protein>
    <submittedName>
        <fullName evidence="1">Uncharacterized protein</fullName>
    </submittedName>
</protein>
<dbReference type="eggNOG" id="ENOG502S67C">
    <property type="taxonomic scope" value="Eukaryota"/>
</dbReference>
<accession>G0VFH8</accession>
<reference evidence="1 2" key="1">
    <citation type="journal article" date="2011" name="Proc. Natl. Acad. Sci. U.S.A.">
        <title>Evolutionary erosion of yeast sex chromosomes by mating-type switching accidents.</title>
        <authorList>
            <person name="Gordon J.L."/>
            <person name="Armisen D."/>
            <person name="Proux-Wera E."/>
            <person name="Oheigeartaigh S.S."/>
            <person name="Byrne K.P."/>
            <person name="Wolfe K.H."/>
        </authorList>
    </citation>
    <scope>NUCLEOTIDE SEQUENCE [LARGE SCALE GENOMIC DNA]</scope>
    <source>
        <strain evidence="2">ATCC 76901 / BCRC 22586 / CBS 4309 / NBRC 1992 / NRRL Y-12630</strain>
    </source>
</reference>
<evidence type="ECO:0000313" key="2">
    <source>
        <dbReference type="Proteomes" id="UP000001640"/>
    </source>
</evidence>
<evidence type="ECO:0000313" key="1">
    <source>
        <dbReference type="EMBL" id="CCC70244.1"/>
    </source>
</evidence>
<dbReference type="InParanoid" id="G0VFH8"/>
<dbReference type="GeneID" id="96903876"/>
<name>G0VFH8_NAUCA</name>
<gene>
    <name evidence="1" type="primary">NCAS0E01740</name>
    <name evidence="1" type="ordered locus">NCAS_0E01740</name>
</gene>
<dbReference type="KEGG" id="ncs:NCAS_0E01740"/>
<dbReference type="OMA" id="YRKFIQC"/>
<dbReference type="FunCoup" id="G0VFH8">
    <property type="interactions" value="28"/>
</dbReference>
<proteinExistence type="predicted"/>
<dbReference type="HOGENOM" id="CLU_061029_0_0_1"/>
<dbReference type="AlphaFoldDB" id="G0VFH8"/>
<organism evidence="1 2">
    <name type="scientific">Naumovozyma castellii</name>
    <name type="common">Yeast</name>
    <name type="synonym">Saccharomyces castellii</name>
    <dbReference type="NCBI Taxonomy" id="27288"/>
    <lineage>
        <taxon>Eukaryota</taxon>
        <taxon>Fungi</taxon>
        <taxon>Dikarya</taxon>
        <taxon>Ascomycota</taxon>
        <taxon>Saccharomycotina</taxon>
        <taxon>Saccharomycetes</taxon>
        <taxon>Saccharomycetales</taxon>
        <taxon>Saccharomycetaceae</taxon>
        <taxon>Naumovozyma</taxon>
    </lineage>
</organism>
<sequence length="317" mass="37655">MLPKEVSKKINNNATQLANLKPTFNFLKNITFRNVMDQLGQKLEIFESFGEGISQTDIQNWYLPRYKILLNIMSSKRRDNINLKPTFYIFRCFQLLLLSSYCFQLEKTYSFKKCISQTLLYSFIRKEMWQIYQETGQLDTFMEFHSKTIVNLINLRLQAAQQKTQEQDRLLETIDGIQEIFFLLESIVHVLISLRVEGKPNSHNGSGHQHFAKAYYQIYSRRKKMISNKYTNDIQKNIVKHSKERAKLTQFLWRISQWLLLIIDLIDWARFSTLFGNNDPLKTMMEKSRTFIQAAILTFDDKDLITHMRLMAWPFLG</sequence>
<dbReference type="OrthoDB" id="4055114at2759"/>
<reference key="2">
    <citation type="submission" date="2011-08" db="EMBL/GenBank/DDBJ databases">
        <title>Genome sequence of Naumovozyma castellii.</title>
        <authorList>
            <person name="Gordon J.L."/>
            <person name="Armisen D."/>
            <person name="Proux-Wera E."/>
            <person name="OhEigeartaigh S.S."/>
            <person name="Byrne K.P."/>
            <person name="Wolfe K.H."/>
        </authorList>
    </citation>
    <scope>NUCLEOTIDE SEQUENCE</scope>
    <source>
        <strain>Type strain:CBS 4309</strain>
    </source>
</reference>
<dbReference type="RefSeq" id="XP_003676604.1">
    <property type="nucleotide sequence ID" value="XM_003676556.1"/>
</dbReference>
<dbReference type="EMBL" id="HE576756">
    <property type="protein sequence ID" value="CCC70244.1"/>
    <property type="molecule type" value="Genomic_DNA"/>
</dbReference>
<keyword evidence="2" id="KW-1185">Reference proteome</keyword>
<dbReference type="Proteomes" id="UP000001640">
    <property type="component" value="Chromosome 5"/>
</dbReference>
<dbReference type="STRING" id="1064592.G0VFH8"/>